<sequence length="48" mass="5919">MTHWLRCWAFLHNEEAKNKINQACRCLEMVAMQFYSKYGWSFSNRIQF</sequence>
<dbReference type="Proteomes" id="UP000251960">
    <property type="component" value="Chromosome 8"/>
</dbReference>
<accession>A0A3L6DJ47</accession>
<comment type="caution">
    <text evidence="1">The sequence shown here is derived from an EMBL/GenBank/DDBJ whole genome shotgun (WGS) entry which is preliminary data.</text>
</comment>
<protein>
    <submittedName>
        <fullName evidence="1">Uncharacterized protein</fullName>
    </submittedName>
</protein>
<proteinExistence type="predicted"/>
<evidence type="ECO:0000313" key="1">
    <source>
        <dbReference type="EMBL" id="PWZ08604.1"/>
    </source>
</evidence>
<evidence type="ECO:0000313" key="2">
    <source>
        <dbReference type="Proteomes" id="UP000251960"/>
    </source>
</evidence>
<reference evidence="1 2" key="1">
    <citation type="journal article" date="2018" name="Nat. Genet.">
        <title>Extensive intraspecific gene order and gene structural variations between Mo17 and other maize genomes.</title>
        <authorList>
            <person name="Sun S."/>
            <person name="Zhou Y."/>
            <person name="Chen J."/>
            <person name="Shi J."/>
            <person name="Zhao H."/>
            <person name="Zhao H."/>
            <person name="Song W."/>
            <person name="Zhang M."/>
            <person name="Cui Y."/>
            <person name="Dong X."/>
            <person name="Liu H."/>
            <person name="Ma X."/>
            <person name="Jiao Y."/>
            <person name="Wang B."/>
            <person name="Wei X."/>
            <person name="Stein J.C."/>
            <person name="Glaubitz J.C."/>
            <person name="Lu F."/>
            <person name="Yu G."/>
            <person name="Liang C."/>
            <person name="Fengler K."/>
            <person name="Li B."/>
            <person name="Rafalski A."/>
            <person name="Schnable P.S."/>
            <person name="Ware D.H."/>
            <person name="Buckler E.S."/>
            <person name="Lai J."/>
        </authorList>
    </citation>
    <scope>NUCLEOTIDE SEQUENCE [LARGE SCALE GENOMIC DNA]</scope>
    <source>
        <strain evidence="2">cv. Missouri 17</strain>
        <tissue evidence="1">Seedling</tissue>
    </source>
</reference>
<dbReference type="AlphaFoldDB" id="A0A3L6DJ47"/>
<dbReference type="EMBL" id="NCVQ01000009">
    <property type="protein sequence ID" value="PWZ08604.1"/>
    <property type="molecule type" value="Genomic_DNA"/>
</dbReference>
<gene>
    <name evidence="1" type="ORF">Zm00014a_004030</name>
</gene>
<organism evidence="1 2">
    <name type="scientific">Zea mays</name>
    <name type="common">Maize</name>
    <dbReference type="NCBI Taxonomy" id="4577"/>
    <lineage>
        <taxon>Eukaryota</taxon>
        <taxon>Viridiplantae</taxon>
        <taxon>Streptophyta</taxon>
        <taxon>Embryophyta</taxon>
        <taxon>Tracheophyta</taxon>
        <taxon>Spermatophyta</taxon>
        <taxon>Magnoliopsida</taxon>
        <taxon>Liliopsida</taxon>
        <taxon>Poales</taxon>
        <taxon>Poaceae</taxon>
        <taxon>PACMAD clade</taxon>
        <taxon>Panicoideae</taxon>
        <taxon>Andropogonodae</taxon>
        <taxon>Andropogoneae</taxon>
        <taxon>Tripsacinae</taxon>
        <taxon>Zea</taxon>
    </lineage>
</organism>
<name>A0A3L6DJ47_MAIZE</name>